<dbReference type="InterPro" id="IPR021179">
    <property type="entry name" value="Mercury_reductase_MerA"/>
</dbReference>
<evidence type="ECO:0000256" key="6">
    <source>
        <dbReference type="ARBA" id="ARBA00022630"/>
    </source>
</evidence>
<dbReference type="InterPro" id="IPR016156">
    <property type="entry name" value="FAD/NAD-linked_Rdtase_dimer_sf"/>
</dbReference>
<evidence type="ECO:0000256" key="8">
    <source>
        <dbReference type="ARBA" id="ARBA00022827"/>
    </source>
</evidence>
<dbReference type="AlphaFoldDB" id="A0A0C1TS65"/>
<feature type="binding site" evidence="16">
    <location>
        <position position="51"/>
    </location>
    <ligand>
        <name>FAD</name>
        <dbReference type="ChEBI" id="CHEBI:57692"/>
    </ligand>
</feature>
<keyword evidence="16" id="KW-0547">Nucleotide-binding</keyword>
<evidence type="ECO:0000256" key="2">
    <source>
        <dbReference type="ARBA" id="ARBA00011738"/>
    </source>
</evidence>
<feature type="domain" description="Pyridine nucleotide-disulphide oxidoreductase dimerisation" evidence="19">
    <location>
        <begin position="344"/>
        <end position="449"/>
    </location>
</feature>
<evidence type="ECO:0000256" key="15">
    <source>
        <dbReference type="ARBA" id="ARBA00048984"/>
    </source>
</evidence>
<keyword evidence="6 18" id="KW-0285">Flavoprotein</keyword>
<dbReference type="PANTHER" id="PTHR43014:SF4">
    <property type="entry name" value="PYRIDINE NUCLEOTIDE-DISULFIDE OXIDOREDUCTASE RCLA-RELATED"/>
    <property type="match status" value="1"/>
</dbReference>
<dbReference type="PANTHER" id="PTHR43014">
    <property type="entry name" value="MERCURIC REDUCTASE"/>
    <property type="match status" value="1"/>
</dbReference>
<dbReference type="GO" id="GO:0050787">
    <property type="term" value="P:detoxification of mercury ion"/>
    <property type="evidence" value="ECO:0007669"/>
    <property type="project" value="InterPro"/>
</dbReference>
<evidence type="ECO:0000256" key="12">
    <source>
        <dbReference type="ARBA" id="ARBA00023157"/>
    </source>
</evidence>
<evidence type="ECO:0000256" key="1">
    <source>
        <dbReference type="ARBA" id="ARBA00007532"/>
    </source>
</evidence>
<evidence type="ECO:0000256" key="11">
    <source>
        <dbReference type="ARBA" id="ARBA00023002"/>
    </source>
</evidence>
<name>A0A0C1TS65_9BACT</name>
<keyword evidence="10" id="KW-0476">Mercury</keyword>
<feature type="binding site" evidence="16">
    <location>
        <position position="116"/>
    </location>
    <ligand>
        <name>FAD</name>
        <dbReference type="ChEBI" id="CHEBI:57692"/>
    </ligand>
</feature>
<dbReference type="GO" id="GO:0050660">
    <property type="term" value="F:flavin adenine dinucleotide binding"/>
    <property type="evidence" value="ECO:0007669"/>
    <property type="project" value="InterPro"/>
</dbReference>
<evidence type="ECO:0000256" key="4">
    <source>
        <dbReference type="ARBA" id="ARBA00014791"/>
    </source>
</evidence>
<organism evidence="21 22">
    <name type="scientific">Geobacter soli</name>
    <dbReference type="NCBI Taxonomy" id="1510391"/>
    <lineage>
        <taxon>Bacteria</taxon>
        <taxon>Pseudomonadati</taxon>
        <taxon>Thermodesulfobacteriota</taxon>
        <taxon>Desulfuromonadia</taxon>
        <taxon>Geobacterales</taxon>
        <taxon>Geobacteraceae</taxon>
        <taxon>Geobacter</taxon>
    </lineage>
</organism>
<evidence type="ECO:0000256" key="5">
    <source>
        <dbReference type="ARBA" id="ARBA00022466"/>
    </source>
</evidence>
<feature type="binding site" evidence="16">
    <location>
        <begin position="177"/>
        <end position="184"/>
    </location>
    <ligand>
        <name>NAD(+)</name>
        <dbReference type="ChEBI" id="CHEBI:57540"/>
    </ligand>
</feature>
<dbReference type="EC" id="1.16.1.1" evidence="3"/>
<protein>
    <recommendedName>
        <fullName evidence="4">Mercuric reductase</fullName>
        <ecNumber evidence="3">1.16.1.1</ecNumber>
    </recommendedName>
    <alternativeName>
        <fullName evidence="14">Hg(II) reductase</fullName>
    </alternativeName>
</protein>
<dbReference type="PROSITE" id="PS00076">
    <property type="entry name" value="PYRIDINE_REDOX_1"/>
    <property type="match status" value="1"/>
</dbReference>
<dbReference type="EMBL" id="JXBL01000001">
    <property type="protein sequence ID" value="KIE43709.1"/>
    <property type="molecule type" value="Genomic_DNA"/>
</dbReference>
<keyword evidence="8 16" id="KW-0274">FAD</keyword>
<evidence type="ECO:0000256" key="10">
    <source>
        <dbReference type="ARBA" id="ARBA00022914"/>
    </source>
</evidence>
<dbReference type="SUPFAM" id="SSF51905">
    <property type="entry name" value="FAD/NAD(P)-binding domain"/>
    <property type="match status" value="1"/>
</dbReference>
<comment type="similarity">
    <text evidence="1 18">Belongs to the class-I pyridine nucleotide-disulfide oxidoreductase family.</text>
</comment>
<feature type="disulfide bond" description="Redox-active" evidence="17">
    <location>
        <begin position="42"/>
        <end position="47"/>
    </location>
</feature>
<comment type="caution">
    <text evidence="21">The sequence shown here is derived from an EMBL/GenBank/DDBJ whole genome shotgun (WGS) entry which is preliminary data.</text>
</comment>
<feature type="binding site" evidence="16">
    <location>
        <position position="308"/>
    </location>
    <ligand>
        <name>FAD</name>
        <dbReference type="ChEBI" id="CHEBI:57692"/>
    </ligand>
</feature>
<evidence type="ECO:0000259" key="19">
    <source>
        <dbReference type="Pfam" id="PF02852"/>
    </source>
</evidence>
<feature type="domain" description="FAD/NAD(P)-binding" evidence="20">
    <location>
        <begin position="6"/>
        <end position="323"/>
    </location>
</feature>
<dbReference type="NCBIfam" id="TIGR02053">
    <property type="entry name" value="MerA"/>
    <property type="match status" value="1"/>
</dbReference>
<comment type="cofactor">
    <cofactor evidence="16">
        <name>FAD</name>
        <dbReference type="ChEBI" id="CHEBI:57692"/>
    </cofactor>
    <text evidence="16">Binds 1 FAD per subunit.</text>
</comment>
<dbReference type="GO" id="GO:0016668">
    <property type="term" value="F:oxidoreductase activity, acting on a sulfur group of donors, NAD(P) as acceptor"/>
    <property type="evidence" value="ECO:0007669"/>
    <property type="project" value="InterPro"/>
</dbReference>
<dbReference type="Proteomes" id="UP000031433">
    <property type="component" value="Unassembled WGS sequence"/>
</dbReference>
<dbReference type="PIRSF" id="PIRSF000350">
    <property type="entry name" value="Mercury_reductase_MerA"/>
    <property type="match status" value="1"/>
</dbReference>
<dbReference type="RefSeq" id="WP_039647438.1">
    <property type="nucleotide sequence ID" value="NZ_JXBL01000001.1"/>
</dbReference>
<dbReference type="InterPro" id="IPR004099">
    <property type="entry name" value="Pyr_nucl-diS_OxRdtase_dimer"/>
</dbReference>
<evidence type="ECO:0000313" key="22">
    <source>
        <dbReference type="Proteomes" id="UP000031433"/>
    </source>
</evidence>
<keyword evidence="16" id="KW-0520">NAD</keyword>
<keyword evidence="13 18" id="KW-0676">Redox-active center</keyword>
<keyword evidence="5" id="KW-0475">Mercuric resistance</keyword>
<dbReference type="Pfam" id="PF02852">
    <property type="entry name" value="Pyr_redox_dim"/>
    <property type="match status" value="1"/>
</dbReference>
<dbReference type="PRINTS" id="PR00411">
    <property type="entry name" value="PNDRDTASEI"/>
</dbReference>
<evidence type="ECO:0000256" key="9">
    <source>
        <dbReference type="ARBA" id="ARBA00022857"/>
    </source>
</evidence>
<keyword evidence="22" id="KW-1185">Reference proteome</keyword>
<evidence type="ECO:0000256" key="16">
    <source>
        <dbReference type="PIRSR" id="PIRSR000350-3"/>
    </source>
</evidence>
<proteinExistence type="inferred from homology"/>
<evidence type="ECO:0000256" key="13">
    <source>
        <dbReference type="ARBA" id="ARBA00023284"/>
    </source>
</evidence>
<dbReference type="GO" id="GO:0016152">
    <property type="term" value="F:mercury (II) reductase (NADP+) activity"/>
    <property type="evidence" value="ECO:0007669"/>
    <property type="project" value="UniProtKB-EC"/>
</dbReference>
<sequence length="468" mass="49506">MSDRHDLIILGSGSTAFAAALRAHSRGARVLMVEKSVLGGTCINWGCVPSKTLIHGALFYQEGRLGARLGLGECGDTVDPAPLMARKEEVVKHLRTTRYLDLLRDTPGLELAKGTGRFLGPGRLEVVDRVYRCDRFLVAVGGTPRIPKIPGLESTPFLTSRGALLLKRFPASLIIIGGGVIAVELGQMFQRLGTRVTILEHGPRILAPVEPEPALAIRNVLRDEGMEIVCRSPVCAVSGDGSAVSVEVEREDGRRTYTAEQLLLAAGTAPATRGIGLELAGVETDSRGFVRVDERMRTAAPGIWAAGDCIGGMMIATVGAREGIIAVDDMFATGCGCSMDHLSVPMAIFTDPEVGAVGYTEQGARDAGLDPIVSILPVSAIPKAHVTGHTAGVIKLVAERTTGRLLGAHLACHRGAELINEAALAIRLRATFDDLANALHVYPSIGEGLRLCAQGFTRDVSKLSCCAE</sequence>
<comment type="subunit">
    <text evidence="2">Homodimer.</text>
</comment>
<evidence type="ECO:0000256" key="3">
    <source>
        <dbReference type="ARBA" id="ARBA00012661"/>
    </source>
</evidence>
<dbReference type="InterPro" id="IPR036188">
    <property type="entry name" value="FAD/NAD-bd_sf"/>
</dbReference>
<dbReference type="Gene3D" id="3.50.50.60">
    <property type="entry name" value="FAD/NAD(P)-binding domain"/>
    <property type="match status" value="2"/>
</dbReference>
<comment type="catalytic activity">
    <reaction evidence="15">
        <text>Hg + NADP(+) + H(+) = Hg(2+) + NADPH</text>
        <dbReference type="Rhea" id="RHEA:23856"/>
        <dbReference type="ChEBI" id="CHEBI:15378"/>
        <dbReference type="ChEBI" id="CHEBI:16170"/>
        <dbReference type="ChEBI" id="CHEBI:16793"/>
        <dbReference type="ChEBI" id="CHEBI:57783"/>
        <dbReference type="ChEBI" id="CHEBI:58349"/>
        <dbReference type="EC" id="1.16.1.1"/>
    </reaction>
</comment>
<dbReference type="FunFam" id="3.30.390.30:FF:000001">
    <property type="entry name" value="Dihydrolipoyl dehydrogenase"/>
    <property type="match status" value="1"/>
</dbReference>
<dbReference type="GO" id="GO:0045340">
    <property type="term" value="F:mercury ion binding"/>
    <property type="evidence" value="ECO:0007669"/>
    <property type="project" value="InterPro"/>
</dbReference>
<dbReference type="GO" id="GO:0050661">
    <property type="term" value="F:NADP binding"/>
    <property type="evidence" value="ECO:0007669"/>
    <property type="project" value="InterPro"/>
</dbReference>
<evidence type="ECO:0000256" key="7">
    <source>
        <dbReference type="ARBA" id="ARBA00022723"/>
    </source>
</evidence>
<dbReference type="InterPro" id="IPR023753">
    <property type="entry name" value="FAD/NAD-binding_dom"/>
</dbReference>
<dbReference type="GO" id="GO:0003955">
    <property type="term" value="F:NAD(P)H dehydrogenase (quinone) activity"/>
    <property type="evidence" value="ECO:0007669"/>
    <property type="project" value="TreeGrafter"/>
</dbReference>
<evidence type="ECO:0000313" key="21">
    <source>
        <dbReference type="EMBL" id="KIE43709.1"/>
    </source>
</evidence>
<gene>
    <name evidence="21" type="ORF">SE37_14275</name>
</gene>
<evidence type="ECO:0000256" key="14">
    <source>
        <dbReference type="ARBA" id="ARBA00031725"/>
    </source>
</evidence>
<dbReference type="SUPFAM" id="SSF55424">
    <property type="entry name" value="FAD/NAD-linked reductases, dimerisation (C-terminal) domain"/>
    <property type="match status" value="1"/>
</dbReference>
<evidence type="ECO:0000256" key="17">
    <source>
        <dbReference type="PIRSR" id="PIRSR000350-4"/>
    </source>
</evidence>
<dbReference type="PRINTS" id="PR00368">
    <property type="entry name" value="FADPNR"/>
</dbReference>
<keyword evidence="11 18" id="KW-0560">Oxidoreductase</keyword>
<dbReference type="InterPro" id="IPR012999">
    <property type="entry name" value="Pyr_OxRdtase_I_AS"/>
</dbReference>
<evidence type="ECO:0000256" key="18">
    <source>
        <dbReference type="RuleBase" id="RU003691"/>
    </source>
</evidence>
<evidence type="ECO:0000259" key="20">
    <source>
        <dbReference type="Pfam" id="PF07992"/>
    </source>
</evidence>
<keyword evidence="7" id="KW-0479">Metal-binding</keyword>
<feature type="binding site" evidence="16">
    <location>
        <position position="267"/>
    </location>
    <ligand>
        <name>NAD(+)</name>
        <dbReference type="ChEBI" id="CHEBI:57540"/>
    </ligand>
</feature>
<dbReference type="InterPro" id="IPR001100">
    <property type="entry name" value="Pyr_nuc-diS_OxRdtase"/>
</dbReference>
<dbReference type="Pfam" id="PF07992">
    <property type="entry name" value="Pyr_redox_2"/>
    <property type="match status" value="1"/>
</dbReference>
<keyword evidence="9" id="KW-0521">NADP</keyword>
<accession>A0A0C1TS65</accession>
<reference evidence="21 22" key="1">
    <citation type="submission" date="2015-01" db="EMBL/GenBank/DDBJ databases">
        <title>Genome sequence of the anaerobic bacterium Geobacter soli GSS01, a dissimilatory Fe(III) reducer from soil.</title>
        <authorList>
            <person name="Yang G."/>
            <person name="Zhou S."/>
        </authorList>
    </citation>
    <scope>NUCLEOTIDE SEQUENCE [LARGE SCALE GENOMIC DNA]</scope>
    <source>
        <strain evidence="21 22">GSS01</strain>
    </source>
</reference>
<keyword evidence="12" id="KW-1015">Disulfide bond</keyword>
<dbReference type="Gene3D" id="3.30.390.30">
    <property type="match status" value="1"/>
</dbReference>
<feature type="binding site" evidence="16">
    <location>
        <position position="200"/>
    </location>
    <ligand>
        <name>NAD(+)</name>
        <dbReference type="ChEBI" id="CHEBI:57540"/>
    </ligand>
</feature>